<organism evidence="1 2">
    <name type="scientific">Phytophthora nicotianae P1976</name>
    <dbReference type="NCBI Taxonomy" id="1317066"/>
    <lineage>
        <taxon>Eukaryota</taxon>
        <taxon>Sar</taxon>
        <taxon>Stramenopiles</taxon>
        <taxon>Oomycota</taxon>
        <taxon>Peronosporomycetes</taxon>
        <taxon>Peronosporales</taxon>
        <taxon>Peronosporaceae</taxon>
        <taxon>Phytophthora</taxon>
    </lineage>
</organism>
<dbReference type="EMBL" id="ANJA01002612">
    <property type="protein sequence ID" value="ETO68795.1"/>
    <property type="molecule type" value="Genomic_DNA"/>
</dbReference>
<sequence length="58" mass="6495">MMLRAVVARINQAQSARKLALLSPTHKAPNMVVMPSPMDQQARHAGIRLEAIRTPKEY</sequence>
<reference evidence="1 2" key="1">
    <citation type="submission" date="2013-11" db="EMBL/GenBank/DDBJ databases">
        <title>The Genome Sequence of Phytophthora parasitica P1976.</title>
        <authorList>
            <consortium name="The Broad Institute Genomics Platform"/>
            <person name="Russ C."/>
            <person name="Tyler B."/>
            <person name="Panabieres F."/>
            <person name="Shan W."/>
            <person name="Tripathy S."/>
            <person name="Grunwald N."/>
            <person name="Machado M."/>
            <person name="Johnson C.S."/>
            <person name="Walker B."/>
            <person name="Young S."/>
            <person name="Zeng Q."/>
            <person name="Gargeya S."/>
            <person name="Fitzgerald M."/>
            <person name="Haas B."/>
            <person name="Abouelleil A."/>
            <person name="Allen A.W."/>
            <person name="Alvarado L."/>
            <person name="Arachchi H.M."/>
            <person name="Berlin A.M."/>
            <person name="Chapman S.B."/>
            <person name="Gainer-Dewar J."/>
            <person name="Goldberg J."/>
            <person name="Griggs A."/>
            <person name="Gujja S."/>
            <person name="Hansen M."/>
            <person name="Howarth C."/>
            <person name="Imamovic A."/>
            <person name="Ireland A."/>
            <person name="Larimer J."/>
            <person name="McCowan C."/>
            <person name="Murphy C."/>
            <person name="Pearson M."/>
            <person name="Poon T.W."/>
            <person name="Priest M."/>
            <person name="Roberts A."/>
            <person name="Saif S."/>
            <person name="Shea T."/>
            <person name="Sisk P."/>
            <person name="Sykes S."/>
            <person name="Wortman J."/>
            <person name="Nusbaum C."/>
            <person name="Birren B."/>
        </authorList>
    </citation>
    <scope>NUCLEOTIDE SEQUENCE [LARGE SCALE GENOMIC DNA]</scope>
    <source>
        <strain evidence="1 2">P1976</strain>
    </source>
</reference>
<evidence type="ECO:0000313" key="2">
    <source>
        <dbReference type="Proteomes" id="UP000028582"/>
    </source>
</evidence>
<dbReference type="AlphaFoldDB" id="A0A080ZQ84"/>
<name>A0A080ZQ84_PHYNI</name>
<accession>A0A080ZQ84</accession>
<dbReference type="Proteomes" id="UP000028582">
    <property type="component" value="Unassembled WGS sequence"/>
</dbReference>
<evidence type="ECO:0000313" key="1">
    <source>
        <dbReference type="EMBL" id="ETO68795.1"/>
    </source>
</evidence>
<gene>
    <name evidence="1" type="ORF">F444_14450</name>
</gene>
<protein>
    <submittedName>
        <fullName evidence="1">Uncharacterized protein</fullName>
    </submittedName>
</protein>
<proteinExistence type="predicted"/>
<comment type="caution">
    <text evidence="1">The sequence shown here is derived from an EMBL/GenBank/DDBJ whole genome shotgun (WGS) entry which is preliminary data.</text>
</comment>